<reference evidence="2" key="1">
    <citation type="journal article" date="2019" name="Int. J. Syst. Evol. Microbiol.">
        <title>The Global Catalogue of Microorganisms (GCM) 10K type strain sequencing project: providing services to taxonomists for standard genome sequencing and annotation.</title>
        <authorList>
            <consortium name="The Broad Institute Genomics Platform"/>
            <consortium name="The Broad Institute Genome Sequencing Center for Infectious Disease"/>
            <person name="Wu L."/>
            <person name="Ma J."/>
        </authorList>
    </citation>
    <scope>NUCLEOTIDE SEQUENCE [LARGE SCALE GENOMIC DNA]</scope>
    <source>
        <strain evidence="2">NBRC 110044</strain>
    </source>
</reference>
<sequence>MPIARFISSDGPYLEALIEVDGQVLCVMDDFSPETGDLPPVGTPVALCFDSYVSDDEDWDDVFTGNPDQRQGLVRLDGWRYRAYGRIVAIQPVLVDCGLLVVDEVIHTHDPQVIGAYVAFTIQRLTARPG</sequence>
<dbReference type="EMBL" id="BSOG01000002">
    <property type="protein sequence ID" value="GLR13732.1"/>
    <property type="molecule type" value="Genomic_DNA"/>
</dbReference>
<evidence type="ECO:0000313" key="2">
    <source>
        <dbReference type="Proteomes" id="UP001156706"/>
    </source>
</evidence>
<dbReference type="RefSeq" id="WP_284196818.1">
    <property type="nucleotide sequence ID" value="NZ_BSOG01000002.1"/>
</dbReference>
<evidence type="ECO:0000313" key="1">
    <source>
        <dbReference type="EMBL" id="GLR13732.1"/>
    </source>
</evidence>
<organism evidence="1 2">
    <name type="scientific">Chitinimonas prasina</name>
    <dbReference type="NCBI Taxonomy" id="1434937"/>
    <lineage>
        <taxon>Bacteria</taxon>
        <taxon>Pseudomonadati</taxon>
        <taxon>Pseudomonadota</taxon>
        <taxon>Betaproteobacteria</taxon>
        <taxon>Neisseriales</taxon>
        <taxon>Chitinibacteraceae</taxon>
        <taxon>Chitinimonas</taxon>
    </lineage>
</organism>
<dbReference type="Proteomes" id="UP001156706">
    <property type="component" value="Unassembled WGS sequence"/>
</dbReference>
<keyword evidence="2" id="KW-1185">Reference proteome</keyword>
<comment type="caution">
    <text evidence="1">The sequence shown here is derived from an EMBL/GenBank/DDBJ whole genome shotgun (WGS) entry which is preliminary data.</text>
</comment>
<accession>A0ABQ5YGW9</accession>
<proteinExistence type="predicted"/>
<gene>
    <name evidence="1" type="ORF">GCM10007907_25220</name>
</gene>
<name>A0ABQ5YGW9_9NEIS</name>
<protein>
    <submittedName>
        <fullName evidence="1">Uncharacterized protein</fullName>
    </submittedName>
</protein>